<accession>A0AAN9TDK1</accession>
<dbReference type="Proteomes" id="UP001367676">
    <property type="component" value="Unassembled WGS sequence"/>
</dbReference>
<gene>
    <name evidence="1" type="ORF">V9T40_000763</name>
</gene>
<comment type="caution">
    <text evidence="1">The sequence shown here is derived from an EMBL/GenBank/DDBJ whole genome shotgun (WGS) entry which is preliminary data.</text>
</comment>
<name>A0AAN9TDK1_9HEMI</name>
<evidence type="ECO:0000313" key="2">
    <source>
        <dbReference type="Proteomes" id="UP001367676"/>
    </source>
</evidence>
<organism evidence="1 2">
    <name type="scientific">Parthenolecanium corni</name>
    <dbReference type="NCBI Taxonomy" id="536013"/>
    <lineage>
        <taxon>Eukaryota</taxon>
        <taxon>Metazoa</taxon>
        <taxon>Ecdysozoa</taxon>
        <taxon>Arthropoda</taxon>
        <taxon>Hexapoda</taxon>
        <taxon>Insecta</taxon>
        <taxon>Pterygota</taxon>
        <taxon>Neoptera</taxon>
        <taxon>Paraneoptera</taxon>
        <taxon>Hemiptera</taxon>
        <taxon>Sternorrhyncha</taxon>
        <taxon>Coccoidea</taxon>
        <taxon>Coccidae</taxon>
        <taxon>Parthenolecanium</taxon>
    </lineage>
</organism>
<dbReference type="AlphaFoldDB" id="A0AAN9TDK1"/>
<reference evidence="1 2" key="1">
    <citation type="submission" date="2024-03" db="EMBL/GenBank/DDBJ databases">
        <title>Adaptation during the transition from Ophiocordyceps entomopathogen to insect associate is accompanied by gene loss and intensified selection.</title>
        <authorList>
            <person name="Ward C.M."/>
            <person name="Onetto C.A."/>
            <person name="Borneman A.R."/>
        </authorList>
    </citation>
    <scope>NUCLEOTIDE SEQUENCE [LARGE SCALE GENOMIC DNA]</scope>
    <source>
        <strain evidence="1">AWRI1</strain>
        <tissue evidence="1">Single Adult Female</tissue>
    </source>
</reference>
<keyword evidence="2" id="KW-1185">Reference proteome</keyword>
<evidence type="ECO:0000313" key="1">
    <source>
        <dbReference type="EMBL" id="KAK7580134.1"/>
    </source>
</evidence>
<dbReference type="EMBL" id="JBBCAQ010000034">
    <property type="protein sequence ID" value="KAK7580134.1"/>
    <property type="molecule type" value="Genomic_DNA"/>
</dbReference>
<proteinExistence type="predicted"/>
<sequence length="251" mass="29398">MHNFLIFLPEYEYESWKAGFLYGNIFHSETGTAIYILGPQLPDNYKYPGRYEKIGEIGHEKPSSTSSHWLFIRMKNGNIENISVIFEKLYNVRIVVYNRDHIKRSQWLDQMPFQENDFIFQLISDVKKQVTWSDHLPSENNGPSFRLTPYLLYGLQKIVNFSKNRLFAPFINISTFGVHFFNILESVEAIFNRFTQGQSLSIRDKNYISARMVDMLLGQIIIFYVMSHMSSAEMFAALSDFQEVSKIQNIP</sequence>
<protein>
    <submittedName>
        <fullName evidence="1">Uncharacterized protein</fullName>
    </submittedName>
</protein>